<protein>
    <recommendedName>
        <fullName evidence="4">HTTM domain-containing protein</fullName>
    </recommendedName>
</protein>
<keyword evidence="1" id="KW-1133">Transmembrane helix</keyword>
<feature type="transmembrane region" description="Helical" evidence="1">
    <location>
        <begin position="236"/>
        <end position="258"/>
    </location>
</feature>
<accession>M0LYL2</accession>
<dbReference type="RefSeq" id="WP_007693097.1">
    <property type="nucleotide sequence ID" value="NZ_AJRK01000426.1"/>
</dbReference>
<name>M0LYL2_9EURY</name>
<dbReference type="AlphaFoldDB" id="M0LYL2"/>
<comment type="caution">
    <text evidence="2">The sequence shown here is derived from an EMBL/GenBank/DDBJ whole genome shotgun (WGS) entry which is preliminary data.</text>
</comment>
<evidence type="ECO:0000313" key="2">
    <source>
        <dbReference type="EMBL" id="EMA38677.1"/>
    </source>
</evidence>
<dbReference type="EMBL" id="AOMB01000025">
    <property type="protein sequence ID" value="EMA38677.1"/>
    <property type="molecule type" value="Genomic_DNA"/>
</dbReference>
<dbReference type="eggNOG" id="arCOG04646">
    <property type="taxonomic scope" value="Archaea"/>
</dbReference>
<evidence type="ECO:0000256" key="1">
    <source>
        <dbReference type="SAM" id="Phobius"/>
    </source>
</evidence>
<sequence>MALFINYVRDETRSTPLNLAAARMILASYLVWKTVWYDWPRLLATPFTVADTYTFLVPASPAVLVVEKWVLIGLLVLVLVGYRLGLTTFLSALLVGHLGAVRYTVNTSGGTTALFFSVYFLVLFGLYRDQDVLTADVLWRALRRRLTHDTAGERRSSPETAIPRSPAFEGASYPMTALKYDLVVIAIVYFGGGVDKLLSGGLAWAGPANLSRIILVRNALYSQPVPIGPSLLQYPVLVSAAAVGTLVLELGLLVAVVARLPIGPFVVGVLGMQTVIAVAIGPFFFDVFVFFAMFLPWDTLYSRLGGPPPYRGSTSDA</sequence>
<dbReference type="PATRIC" id="fig|1132509.6.peg.2048"/>
<dbReference type="OrthoDB" id="303844at2157"/>
<reference evidence="2 3" key="1">
    <citation type="journal article" date="2014" name="PLoS Genet.">
        <title>Phylogenetically driven sequencing of extremely halophilic archaea reveals strategies for static and dynamic osmo-response.</title>
        <authorList>
            <person name="Becker E.A."/>
            <person name="Seitzer P.M."/>
            <person name="Tritt A."/>
            <person name="Larsen D."/>
            <person name="Krusor M."/>
            <person name="Yao A.I."/>
            <person name="Wu D."/>
            <person name="Madern D."/>
            <person name="Eisen J.A."/>
            <person name="Darling A.E."/>
            <person name="Facciotti M.T."/>
        </authorList>
    </citation>
    <scope>NUCLEOTIDE SEQUENCE [LARGE SCALE GENOMIC DNA]</scope>
    <source>
        <strain evidence="2 3">100A6</strain>
    </source>
</reference>
<proteinExistence type="predicted"/>
<keyword evidence="3" id="KW-1185">Reference proteome</keyword>
<feature type="transmembrane region" description="Helical" evidence="1">
    <location>
        <begin position="265"/>
        <end position="295"/>
    </location>
</feature>
<feature type="transmembrane region" description="Helical" evidence="1">
    <location>
        <begin position="107"/>
        <end position="127"/>
    </location>
</feature>
<dbReference type="Proteomes" id="UP000011566">
    <property type="component" value="Unassembled WGS sequence"/>
</dbReference>
<evidence type="ECO:0008006" key="4">
    <source>
        <dbReference type="Google" id="ProtNLM"/>
    </source>
</evidence>
<organism evidence="2 3">
    <name type="scientific">Halococcus hamelinensis 100A6</name>
    <dbReference type="NCBI Taxonomy" id="1132509"/>
    <lineage>
        <taxon>Archaea</taxon>
        <taxon>Methanobacteriati</taxon>
        <taxon>Methanobacteriota</taxon>
        <taxon>Stenosarchaea group</taxon>
        <taxon>Halobacteria</taxon>
        <taxon>Halobacteriales</taxon>
        <taxon>Halococcaceae</taxon>
        <taxon>Halococcus</taxon>
    </lineage>
</organism>
<keyword evidence="1" id="KW-0472">Membrane</keyword>
<gene>
    <name evidence="2" type="ORF">C447_09070</name>
</gene>
<evidence type="ECO:0000313" key="3">
    <source>
        <dbReference type="Proteomes" id="UP000011566"/>
    </source>
</evidence>
<keyword evidence="1" id="KW-0812">Transmembrane</keyword>
<feature type="transmembrane region" description="Helical" evidence="1">
    <location>
        <begin position="69"/>
        <end position="95"/>
    </location>
</feature>